<feature type="domain" description="AP2/ERF" evidence="7">
    <location>
        <begin position="16"/>
        <end position="72"/>
    </location>
</feature>
<dbReference type="PANTHER" id="PTHR32467">
    <property type="entry name" value="AP2-LIKE ETHYLENE-RESPONSIVE TRANSCRIPTION FACTOR"/>
    <property type="match status" value="1"/>
</dbReference>
<evidence type="ECO:0000256" key="3">
    <source>
        <dbReference type="ARBA" id="ARBA00023125"/>
    </source>
</evidence>
<dbReference type="EMBL" id="BSDZ01000086">
    <property type="protein sequence ID" value="GLI69325.1"/>
    <property type="molecule type" value="Genomic_DNA"/>
</dbReference>
<keyword evidence="9" id="KW-1185">Reference proteome</keyword>
<dbReference type="PANTHER" id="PTHR32467:SF213">
    <property type="entry name" value="OS03G0770700 PROTEIN"/>
    <property type="match status" value="1"/>
</dbReference>
<name>A0ABQ5SHH7_9CHLO</name>
<dbReference type="PROSITE" id="PS51032">
    <property type="entry name" value="AP2_ERF"/>
    <property type="match status" value="1"/>
</dbReference>
<dbReference type="InterPro" id="IPR016177">
    <property type="entry name" value="DNA-bd_dom_sf"/>
</dbReference>
<reference evidence="8 9" key="1">
    <citation type="journal article" date="2023" name="IScience">
        <title>Expanded male sex-determining region conserved during the evolution of homothallism in the green alga Volvox.</title>
        <authorList>
            <person name="Yamamoto K."/>
            <person name="Matsuzaki R."/>
            <person name="Mahakham W."/>
            <person name="Heman W."/>
            <person name="Sekimoto H."/>
            <person name="Kawachi M."/>
            <person name="Minakuchi Y."/>
            <person name="Toyoda A."/>
            <person name="Nozaki H."/>
        </authorList>
    </citation>
    <scope>NUCLEOTIDE SEQUENCE [LARGE SCALE GENOMIC DNA]</scope>
    <source>
        <strain evidence="8 9">NIES-4468</strain>
    </source>
</reference>
<keyword evidence="5" id="KW-0539">Nucleus</keyword>
<gene>
    <name evidence="8" type="ORF">VaNZ11_013908</name>
</gene>
<feature type="region of interest" description="Disordered" evidence="6">
    <location>
        <begin position="586"/>
        <end position="622"/>
    </location>
</feature>
<feature type="compositionally biased region" description="Low complexity" evidence="6">
    <location>
        <begin position="591"/>
        <end position="611"/>
    </location>
</feature>
<feature type="region of interest" description="Disordered" evidence="6">
    <location>
        <begin position="279"/>
        <end position="315"/>
    </location>
</feature>
<feature type="compositionally biased region" description="Pro residues" evidence="6">
    <location>
        <begin position="152"/>
        <end position="163"/>
    </location>
</feature>
<evidence type="ECO:0000256" key="1">
    <source>
        <dbReference type="ARBA" id="ARBA00004123"/>
    </source>
</evidence>
<dbReference type="SUPFAM" id="SSF54171">
    <property type="entry name" value="DNA-binding domain"/>
    <property type="match status" value="1"/>
</dbReference>
<dbReference type="CDD" id="cd00018">
    <property type="entry name" value="AP2"/>
    <property type="match status" value="1"/>
</dbReference>
<comment type="subcellular location">
    <subcellularLocation>
        <location evidence="1">Nucleus</location>
    </subcellularLocation>
</comment>
<evidence type="ECO:0000313" key="8">
    <source>
        <dbReference type="EMBL" id="GLI69325.1"/>
    </source>
</evidence>
<feature type="region of interest" description="Disordered" evidence="6">
    <location>
        <begin position="849"/>
        <end position="901"/>
    </location>
</feature>
<evidence type="ECO:0000256" key="2">
    <source>
        <dbReference type="ARBA" id="ARBA00023015"/>
    </source>
</evidence>
<comment type="caution">
    <text evidence="8">The sequence shown here is derived from an EMBL/GenBank/DDBJ whole genome shotgun (WGS) entry which is preliminary data.</text>
</comment>
<keyword evidence="4" id="KW-0804">Transcription</keyword>
<feature type="compositionally biased region" description="Low complexity" evidence="6">
    <location>
        <begin position="279"/>
        <end position="288"/>
    </location>
</feature>
<evidence type="ECO:0000256" key="5">
    <source>
        <dbReference type="ARBA" id="ARBA00023242"/>
    </source>
</evidence>
<accession>A0ABQ5SHH7</accession>
<dbReference type="Gene3D" id="3.30.730.10">
    <property type="entry name" value="AP2/ERF domain"/>
    <property type="match status" value="1"/>
</dbReference>
<dbReference type="SMART" id="SM00380">
    <property type="entry name" value="AP2"/>
    <property type="match status" value="1"/>
</dbReference>
<dbReference type="InterPro" id="IPR036955">
    <property type="entry name" value="AP2/ERF_dom_sf"/>
</dbReference>
<protein>
    <recommendedName>
        <fullName evidence="7">AP2/ERF domain-containing protein</fullName>
    </recommendedName>
</protein>
<keyword evidence="3" id="KW-0238">DNA-binding</keyword>
<feature type="region of interest" description="Disordered" evidence="6">
    <location>
        <begin position="1103"/>
        <end position="1126"/>
    </location>
</feature>
<feature type="region of interest" description="Disordered" evidence="6">
    <location>
        <begin position="132"/>
        <end position="172"/>
    </location>
</feature>
<feature type="compositionally biased region" description="Low complexity" evidence="6">
    <location>
        <begin position="963"/>
        <end position="972"/>
    </location>
</feature>
<evidence type="ECO:0000259" key="7">
    <source>
        <dbReference type="PROSITE" id="PS51032"/>
    </source>
</evidence>
<evidence type="ECO:0000256" key="4">
    <source>
        <dbReference type="ARBA" id="ARBA00023163"/>
    </source>
</evidence>
<organism evidence="8 9">
    <name type="scientific">Volvox africanus</name>
    <dbReference type="NCBI Taxonomy" id="51714"/>
    <lineage>
        <taxon>Eukaryota</taxon>
        <taxon>Viridiplantae</taxon>
        <taxon>Chlorophyta</taxon>
        <taxon>core chlorophytes</taxon>
        <taxon>Chlorophyceae</taxon>
        <taxon>CS clade</taxon>
        <taxon>Chlamydomonadales</taxon>
        <taxon>Volvocaceae</taxon>
        <taxon>Volvox</taxon>
    </lineage>
</organism>
<dbReference type="Proteomes" id="UP001165090">
    <property type="component" value="Unassembled WGS sequence"/>
</dbReference>
<sequence>MEALALVAKASSRHSLFKGVTLYKPTSKWRAQISHGGRTVTLGDYSTEEEAARVFDRACICKYGKDAVCNFPVDDYKDEWEELLSTTIPALLVKFKEERQRNKINRTAAASKSASMPAGFSALPLATESALQPLPRPRQPAKITQATSRQLPPQPHQGPPSQPYPGLSAKGTTLGSAAPLGIEYCFEGDCSGATATVKHGTQGPMGHLNERDRKRADEFLSRGALPVAAKAAMAASHGIGHCQRDLRHQAFTCQHRLAMSSGEQKLEVDEPDSADFAMAASAPAPSSPTGVRRRATTRPARAEVSADGATGTSSLMALPRTSSSPNLDHLAPALWKAHSLPNTASALDWSTPEAAALTEEIMAAWDGAAVATLQEDGAIASAQRPLSLPTISRVHRNTRYPASWNRSEDHNPAEIWEGSIAAEPMRVAVASQQRVVHVVPAARRPPPVEEFRAGSKLGKGAIGDEPTFKVDSVARVSSDRLEARGSPLLAATRRRVGKRPDEEADAEVLEAEEVCGSLDAAAPAGPSAAPMANAGRGTDRGNASPIDIAFDPTYTATMARGAFRRTRPTEWQAGKRMRPAAAAAAEEEEAMAPMRAGEESLGTTTTTTSAATEEDCGRPSSQGYVEEAYGSARHWHGPLTPAAAAAWCAAAAAGAGVPAATAALPRGMFWGPVWPQRLVEQEPYAPAMGRGLPSARRPCSANAGPFITAPTAAATASAAAALAAAEDLSVEELHQVLLSALQRREQHLIKQQLQQQQSIRWQQQEALLRLVEAAGLRPVLSMDTVALLDELSATASEDKPMAWHGSSGGAAGGSQSRKRAAGDGNGASDKLYEVGVPDAQMRATRQLVAPPLQLPAPPQQQRKSSGGGDMAAPPPRGLLGSAVTPDSPTSSSSGGGGGTRDVRFLADVATPATALPAATTAVTTTAAPANKSHHLSPTVPLRTYADSDVNLGADCAGPPATNGDCSGSGSHSSADRSDVHNSALDSKAAQDAAPAAAITPNGGETAATGPLARPCQKRRLPDAPTYLVRERERAPTVRLSIGRDAPYDSYAGTSTAAIDDGHSIQVPLLLRVPSSVQQQILGMLQLQLADASQQSQPQVVRMQSLGTRQEGRSAAKARRIELVSEE</sequence>
<evidence type="ECO:0000313" key="9">
    <source>
        <dbReference type="Proteomes" id="UP001165090"/>
    </source>
</evidence>
<dbReference type="InterPro" id="IPR001471">
    <property type="entry name" value="AP2/ERF_dom"/>
</dbReference>
<proteinExistence type="predicted"/>
<feature type="region of interest" description="Disordered" evidence="6">
    <location>
        <begin position="798"/>
        <end position="831"/>
    </location>
</feature>
<feature type="compositionally biased region" description="Basic and acidic residues" evidence="6">
    <location>
        <begin position="1109"/>
        <end position="1126"/>
    </location>
</feature>
<feature type="region of interest" description="Disordered" evidence="6">
    <location>
        <begin position="962"/>
        <end position="1024"/>
    </location>
</feature>
<keyword evidence="2" id="KW-0805">Transcription regulation</keyword>
<evidence type="ECO:0000256" key="6">
    <source>
        <dbReference type="SAM" id="MobiDB-lite"/>
    </source>
</evidence>